<dbReference type="OrthoDB" id="5951444at2"/>
<accession>A0A1G8H3C8</accession>
<evidence type="ECO:0000313" key="1">
    <source>
        <dbReference type="EMBL" id="SDI01182.1"/>
    </source>
</evidence>
<protein>
    <recommendedName>
        <fullName evidence="3">YdhG-like domain-containing protein</fullName>
    </recommendedName>
</protein>
<evidence type="ECO:0008006" key="3">
    <source>
        <dbReference type="Google" id="ProtNLM"/>
    </source>
</evidence>
<evidence type="ECO:0000313" key="2">
    <source>
        <dbReference type="Proteomes" id="UP000198822"/>
    </source>
</evidence>
<proteinExistence type="predicted"/>
<sequence>MAAEPAMRPTGEPLAEVLDRATGARRIEADELVALLAEVSGADPVVWAGRIVGFGAHEYRYETGHGGVAPLLAFAPGRAHHTLYLESGFAERWGDLVDALGPHRSSVACLYVTRLANVDRDVLRAMLERSVAETLAR</sequence>
<dbReference type="Proteomes" id="UP000198822">
    <property type="component" value="Chromosome I"/>
</dbReference>
<name>A0A1G8H3C8_9MICO</name>
<dbReference type="EMBL" id="LT629695">
    <property type="protein sequence ID" value="SDI01182.1"/>
    <property type="molecule type" value="Genomic_DNA"/>
</dbReference>
<dbReference type="RefSeq" id="WP_092506594.1">
    <property type="nucleotide sequence ID" value="NZ_LT629695.1"/>
</dbReference>
<dbReference type="STRING" id="399736.SAMN04489720_3197"/>
<keyword evidence="2" id="KW-1185">Reference proteome</keyword>
<reference evidence="2" key="1">
    <citation type="submission" date="2016-10" db="EMBL/GenBank/DDBJ databases">
        <authorList>
            <person name="Varghese N."/>
            <person name="Submissions S."/>
        </authorList>
    </citation>
    <scope>NUCLEOTIDE SEQUENCE [LARGE SCALE GENOMIC DNA]</scope>
    <source>
        <strain evidence="2">DSM 22002</strain>
    </source>
</reference>
<gene>
    <name evidence="1" type="ORF">SAMN04489720_3197</name>
</gene>
<dbReference type="AlphaFoldDB" id="A0A1G8H3C8"/>
<organism evidence="1 2">
    <name type="scientific">Agrococcus jejuensis</name>
    <dbReference type="NCBI Taxonomy" id="399736"/>
    <lineage>
        <taxon>Bacteria</taxon>
        <taxon>Bacillati</taxon>
        <taxon>Actinomycetota</taxon>
        <taxon>Actinomycetes</taxon>
        <taxon>Micrococcales</taxon>
        <taxon>Microbacteriaceae</taxon>
        <taxon>Agrococcus</taxon>
    </lineage>
</organism>